<gene>
    <name evidence="1" type="ORF">NC653_007993</name>
</gene>
<accession>A0AAD6R5M6</accession>
<dbReference type="PANTHER" id="PTHR47186:SF3">
    <property type="entry name" value="OS09G0267800 PROTEIN"/>
    <property type="match status" value="1"/>
</dbReference>
<dbReference type="Proteomes" id="UP001164929">
    <property type="component" value="Chromosome 3"/>
</dbReference>
<dbReference type="SUPFAM" id="SSF52058">
    <property type="entry name" value="L domain-like"/>
    <property type="match status" value="1"/>
</dbReference>
<organism evidence="1 2">
    <name type="scientific">Populus alba x Populus x berolinensis</name>
    <dbReference type="NCBI Taxonomy" id="444605"/>
    <lineage>
        <taxon>Eukaryota</taxon>
        <taxon>Viridiplantae</taxon>
        <taxon>Streptophyta</taxon>
        <taxon>Embryophyta</taxon>
        <taxon>Tracheophyta</taxon>
        <taxon>Spermatophyta</taxon>
        <taxon>Magnoliopsida</taxon>
        <taxon>eudicotyledons</taxon>
        <taxon>Gunneridae</taxon>
        <taxon>Pentapetalae</taxon>
        <taxon>rosids</taxon>
        <taxon>fabids</taxon>
        <taxon>Malpighiales</taxon>
        <taxon>Salicaceae</taxon>
        <taxon>Saliceae</taxon>
        <taxon>Populus</taxon>
    </lineage>
</organism>
<dbReference type="InterPro" id="IPR032675">
    <property type="entry name" value="LRR_dom_sf"/>
</dbReference>
<name>A0AAD6R5M6_9ROSI</name>
<sequence length="101" mass="11089">MQIHKRLPERLENLISLKELSLNHSAVEELPDSIGSLSNLEKLSLMLCQSLTTIPESIRNLQSLMEVSLINSSAIKELPAAIGSLPAAHLLELCLKQLGSY</sequence>
<reference evidence="1" key="1">
    <citation type="journal article" date="2023" name="Mol. Ecol. Resour.">
        <title>Chromosome-level genome assembly of a triploid poplar Populus alba 'Berolinensis'.</title>
        <authorList>
            <person name="Chen S."/>
            <person name="Yu Y."/>
            <person name="Wang X."/>
            <person name="Wang S."/>
            <person name="Zhang T."/>
            <person name="Zhou Y."/>
            <person name="He R."/>
            <person name="Meng N."/>
            <person name="Wang Y."/>
            <person name="Liu W."/>
            <person name="Liu Z."/>
            <person name="Liu J."/>
            <person name="Guo Q."/>
            <person name="Huang H."/>
            <person name="Sederoff R.R."/>
            <person name="Wang G."/>
            <person name="Qu G."/>
            <person name="Chen S."/>
        </authorList>
    </citation>
    <scope>NUCLEOTIDE SEQUENCE</scope>
    <source>
        <strain evidence="1">SC-2020</strain>
    </source>
</reference>
<dbReference type="PANTHER" id="PTHR47186">
    <property type="entry name" value="LEUCINE-RICH REPEAT-CONTAINING PROTEIN 57"/>
    <property type="match status" value="1"/>
</dbReference>
<evidence type="ECO:0000313" key="2">
    <source>
        <dbReference type="Proteomes" id="UP001164929"/>
    </source>
</evidence>
<keyword evidence="2" id="KW-1185">Reference proteome</keyword>
<evidence type="ECO:0000313" key="1">
    <source>
        <dbReference type="EMBL" id="KAJ7002654.1"/>
    </source>
</evidence>
<dbReference type="AlphaFoldDB" id="A0AAD6R5M6"/>
<comment type="caution">
    <text evidence="1">The sequence shown here is derived from an EMBL/GenBank/DDBJ whole genome shotgun (WGS) entry which is preliminary data.</text>
</comment>
<dbReference type="Gene3D" id="3.80.10.10">
    <property type="entry name" value="Ribonuclease Inhibitor"/>
    <property type="match status" value="1"/>
</dbReference>
<dbReference type="EMBL" id="JAQIZT010000003">
    <property type="protein sequence ID" value="KAJ7002654.1"/>
    <property type="molecule type" value="Genomic_DNA"/>
</dbReference>
<proteinExistence type="predicted"/>
<protein>
    <submittedName>
        <fullName evidence="1">Uncharacterized protein</fullName>
    </submittedName>
</protein>